<accession>W9QXD7</accession>
<evidence type="ECO:0000256" key="3">
    <source>
        <dbReference type="ARBA" id="ARBA00022538"/>
    </source>
</evidence>
<dbReference type="PANTHER" id="PTHR32468">
    <property type="entry name" value="CATION/H + ANTIPORTER"/>
    <property type="match status" value="1"/>
</dbReference>
<dbReference type="AlphaFoldDB" id="W9QXD7"/>
<evidence type="ECO:0000259" key="11">
    <source>
        <dbReference type="Pfam" id="PF00999"/>
    </source>
</evidence>
<evidence type="ECO:0000256" key="7">
    <source>
        <dbReference type="ARBA" id="ARBA00023065"/>
    </source>
</evidence>
<keyword evidence="7" id="KW-0406">Ion transport</keyword>
<protein>
    <submittedName>
        <fullName evidence="14">Cation/H(+) antiporter 15</fullName>
    </submittedName>
</protein>
<dbReference type="KEGG" id="mnt:21395494"/>
<feature type="transmembrane region" description="Helical" evidence="10">
    <location>
        <begin position="113"/>
        <end position="133"/>
    </location>
</feature>
<name>W9QXD7_9ROSA</name>
<feature type="domain" description="Cation/H(+) antiporter C-terminal" evidence="13">
    <location>
        <begin position="643"/>
        <end position="792"/>
    </location>
</feature>
<dbReference type="InterPro" id="IPR038770">
    <property type="entry name" value="Na+/solute_symporter_sf"/>
</dbReference>
<evidence type="ECO:0000313" key="15">
    <source>
        <dbReference type="Proteomes" id="UP000030645"/>
    </source>
</evidence>
<dbReference type="GO" id="GO:1902600">
    <property type="term" value="P:proton transmembrane transport"/>
    <property type="evidence" value="ECO:0007669"/>
    <property type="project" value="InterPro"/>
</dbReference>
<comment type="similarity">
    <text evidence="9">Belongs to the monovalent cation:proton antiporter 2 (CPA2) transporter (TC 2.A.37) family. CHX (TC 2.A.37.4) subfamily.</text>
</comment>
<organism evidence="14 15">
    <name type="scientific">Morus notabilis</name>
    <dbReference type="NCBI Taxonomy" id="981085"/>
    <lineage>
        <taxon>Eukaryota</taxon>
        <taxon>Viridiplantae</taxon>
        <taxon>Streptophyta</taxon>
        <taxon>Embryophyta</taxon>
        <taxon>Tracheophyta</taxon>
        <taxon>Spermatophyta</taxon>
        <taxon>Magnoliopsida</taxon>
        <taxon>eudicotyledons</taxon>
        <taxon>Gunneridae</taxon>
        <taxon>Pentapetalae</taxon>
        <taxon>rosids</taxon>
        <taxon>fabids</taxon>
        <taxon>Rosales</taxon>
        <taxon>Moraceae</taxon>
        <taxon>Moreae</taxon>
        <taxon>Morus</taxon>
    </lineage>
</organism>
<evidence type="ECO:0000313" key="14">
    <source>
        <dbReference type="EMBL" id="EXB25844.1"/>
    </source>
</evidence>
<evidence type="ECO:0000259" key="12">
    <source>
        <dbReference type="Pfam" id="PF23256"/>
    </source>
</evidence>
<feature type="domain" description="Cation/H(+) antiporter central" evidence="12">
    <location>
        <begin position="529"/>
        <end position="632"/>
    </location>
</feature>
<feature type="transmembrane region" description="Helical" evidence="10">
    <location>
        <begin position="80"/>
        <end position="101"/>
    </location>
</feature>
<dbReference type="GO" id="GO:0006885">
    <property type="term" value="P:regulation of pH"/>
    <property type="evidence" value="ECO:0007669"/>
    <property type="project" value="TreeGrafter"/>
</dbReference>
<evidence type="ECO:0000256" key="10">
    <source>
        <dbReference type="SAM" id="Phobius"/>
    </source>
</evidence>
<reference evidence="15" key="1">
    <citation type="submission" date="2013-01" db="EMBL/GenBank/DDBJ databases">
        <title>Draft Genome Sequence of a Mulberry Tree, Morus notabilis C.K. Schneid.</title>
        <authorList>
            <person name="He N."/>
            <person name="Zhao S."/>
        </authorList>
    </citation>
    <scope>NUCLEOTIDE SEQUENCE</scope>
</reference>
<feature type="transmembrane region" description="Helical" evidence="10">
    <location>
        <begin position="145"/>
        <end position="168"/>
    </location>
</feature>
<feature type="transmembrane region" description="Helical" evidence="10">
    <location>
        <begin position="212"/>
        <end position="231"/>
    </location>
</feature>
<keyword evidence="8 10" id="KW-0472">Membrane</keyword>
<dbReference type="GO" id="GO:0016020">
    <property type="term" value="C:membrane"/>
    <property type="evidence" value="ECO:0007669"/>
    <property type="project" value="UniProtKB-SubCell"/>
</dbReference>
<evidence type="ECO:0000256" key="5">
    <source>
        <dbReference type="ARBA" id="ARBA00022958"/>
    </source>
</evidence>
<keyword evidence="5" id="KW-0630">Potassium</keyword>
<evidence type="ECO:0000259" key="13">
    <source>
        <dbReference type="Pfam" id="PF23259"/>
    </source>
</evidence>
<dbReference type="GO" id="GO:0006813">
    <property type="term" value="P:potassium ion transport"/>
    <property type="evidence" value="ECO:0007669"/>
    <property type="project" value="UniProtKB-KW"/>
</dbReference>
<feature type="transmembrane region" description="Helical" evidence="10">
    <location>
        <begin position="180"/>
        <end position="200"/>
    </location>
</feature>
<evidence type="ECO:0000256" key="2">
    <source>
        <dbReference type="ARBA" id="ARBA00022448"/>
    </source>
</evidence>
<evidence type="ECO:0000256" key="6">
    <source>
        <dbReference type="ARBA" id="ARBA00022989"/>
    </source>
</evidence>
<dbReference type="Gene3D" id="1.20.1530.20">
    <property type="match status" value="1"/>
</dbReference>
<gene>
    <name evidence="14" type="ORF">L484_012270</name>
</gene>
<feature type="transmembrane region" description="Helical" evidence="10">
    <location>
        <begin position="392"/>
        <end position="411"/>
    </location>
</feature>
<dbReference type="InterPro" id="IPR050794">
    <property type="entry name" value="CPA2_transporter"/>
</dbReference>
<dbReference type="EMBL" id="KE343368">
    <property type="protein sequence ID" value="EXB25844.1"/>
    <property type="molecule type" value="Genomic_DNA"/>
</dbReference>
<dbReference type="Pfam" id="PF23259">
    <property type="entry name" value="CHX17_C"/>
    <property type="match status" value="1"/>
</dbReference>
<proteinExistence type="inferred from homology"/>
<evidence type="ECO:0000256" key="8">
    <source>
        <dbReference type="ARBA" id="ARBA00023136"/>
    </source>
</evidence>
<evidence type="ECO:0000256" key="9">
    <source>
        <dbReference type="ARBA" id="ARBA00038341"/>
    </source>
</evidence>
<dbReference type="GO" id="GO:0015297">
    <property type="term" value="F:antiporter activity"/>
    <property type="evidence" value="ECO:0007669"/>
    <property type="project" value="InterPro"/>
</dbReference>
<dbReference type="Proteomes" id="UP000030645">
    <property type="component" value="Unassembled WGS sequence"/>
</dbReference>
<keyword evidence="15" id="KW-1185">Reference proteome</keyword>
<dbReference type="InterPro" id="IPR057290">
    <property type="entry name" value="CHX17_C"/>
</dbReference>
<evidence type="ECO:0000256" key="4">
    <source>
        <dbReference type="ARBA" id="ARBA00022692"/>
    </source>
</evidence>
<keyword evidence="2" id="KW-0813">Transport</keyword>
<feature type="transmembrane region" description="Helical" evidence="10">
    <location>
        <begin position="243"/>
        <end position="261"/>
    </location>
</feature>
<comment type="subcellular location">
    <subcellularLocation>
        <location evidence="1">Membrane</location>
        <topology evidence="1">Multi-pass membrane protein</topology>
    </subcellularLocation>
</comment>
<dbReference type="GO" id="GO:0012505">
    <property type="term" value="C:endomembrane system"/>
    <property type="evidence" value="ECO:0007669"/>
    <property type="project" value="TreeGrafter"/>
</dbReference>
<feature type="transmembrane region" description="Helical" evidence="10">
    <location>
        <begin position="282"/>
        <end position="315"/>
    </location>
</feature>
<keyword evidence="3" id="KW-0633">Potassium transport</keyword>
<evidence type="ECO:0000256" key="1">
    <source>
        <dbReference type="ARBA" id="ARBA00004141"/>
    </source>
</evidence>
<sequence>MAALSSSSSSNSSDSAVRGGWTSSSILCVSGNRNIVFRGVWYGDNPFDFVYPTVLAKIIIVTFISRLLYCLLGPLNQPRFVCYVLGGIILGPSFLGRNELIKKLLFPPRENELLLTMAIIGGIYSVFLVGVKMDKFLIMRSAKNAWRIGIFGFLSSVTVGTCLFFAQLSTFPGVRIKGPFVFYVPLSLSYTFFPVLTQALEELNLTNSELGQLAMSSAVLNDIIFWFFLALSVAFKQEKLSQSIQALCAFMTLVLLTFTVIRRSVRLAIKRTPVGKPIKEIYITTVLLGVLVMALVSSSIGVTSILGSLLLGLVIPGGPPLGSAIVLKTESIVSEFLMPMFFVQVGYSTDLKAIHNWPVFIKFQIIIALAYLAKFLGTFLASLTCKIRVRSALMLGLIMNIKGILELIHYHRWKSNQYIDDQTYTQFVLSVLGVTMIVTPLIKYLCTPEMRLNLSVKHRGLRTLRSMPRNTEFRILCTIHNEESVHSIITLLEASNPTDTSSICAYIVQTSELNGLAAPLLVPYDKNIRKLKLAFSASTDQIIQAFENYSNNSRGPVLIMPFIMIASYKTMHESVCRLAQDKFIPLIIVPFHQNPRYSVGSSIAAALRQFNVNVQSYAPCTVGILVDRGFSCGMSSSHFSYHIVSIFIGGPDDREALAYATRMSNQQSEVTVTVVRIVLQNKKECTNEEQQNEVNLDESAAEEFKLKNVGNALAVWCEIEVVEEAELMNAIRSVEGHYDLVMVGRRRSWDVSMGEEEMSDFVENEELGAIGDTLASSDFCGGMVSVLVMQHHVRDGYRSNSVKSNNSKFVL</sequence>
<dbReference type="InterPro" id="IPR006153">
    <property type="entry name" value="Cation/H_exchanger_TM"/>
</dbReference>
<feature type="transmembrane region" description="Helical" evidence="10">
    <location>
        <begin position="423"/>
        <end position="442"/>
    </location>
</feature>
<dbReference type="Pfam" id="PF23256">
    <property type="entry name" value="CHX17_2nd"/>
    <property type="match status" value="1"/>
</dbReference>
<feature type="domain" description="Cation/H+ exchanger transmembrane" evidence="11">
    <location>
        <begin position="62"/>
        <end position="441"/>
    </location>
</feature>
<dbReference type="eggNOG" id="KOG1650">
    <property type="taxonomic scope" value="Eukaryota"/>
</dbReference>
<feature type="transmembrane region" description="Helical" evidence="10">
    <location>
        <begin position="359"/>
        <end position="380"/>
    </location>
</feature>
<keyword evidence="6 10" id="KW-1133">Transmembrane helix</keyword>
<dbReference type="OrthoDB" id="1612738at2759"/>
<feature type="transmembrane region" description="Helical" evidence="10">
    <location>
        <begin position="49"/>
        <end position="68"/>
    </location>
</feature>
<dbReference type="InterPro" id="IPR057291">
    <property type="entry name" value="CHX17_2nd"/>
</dbReference>
<keyword evidence="4 10" id="KW-0812">Transmembrane</keyword>
<dbReference type="Pfam" id="PF00999">
    <property type="entry name" value="Na_H_Exchanger"/>
    <property type="match status" value="1"/>
</dbReference>
<dbReference type="PANTHER" id="PTHR32468:SF108">
    <property type="entry name" value="CATION_H(+) ANTIPORTER 15-LIKE"/>
    <property type="match status" value="1"/>
</dbReference>